<evidence type="ECO:0000313" key="3">
    <source>
        <dbReference type="EMBL" id="PWK51840.1"/>
    </source>
</evidence>
<feature type="transmembrane region" description="Helical" evidence="1">
    <location>
        <begin position="28"/>
        <end position="48"/>
    </location>
</feature>
<dbReference type="EMBL" id="QGGU01000005">
    <property type="protein sequence ID" value="PWK51840.1"/>
    <property type="molecule type" value="Genomic_DNA"/>
</dbReference>
<proteinExistence type="predicted"/>
<feature type="transmembrane region" description="Helical" evidence="1">
    <location>
        <begin position="307"/>
        <end position="331"/>
    </location>
</feature>
<keyword evidence="4" id="KW-1185">Reference proteome</keyword>
<feature type="transmembrane region" description="Helical" evidence="1">
    <location>
        <begin position="209"/>
        <end position="231"/>
    </location>
</feature>
<feature type="transmembrane region" description="Helical" evidence="1">
    <location>
        <begin position="138"/>
        <end position="158"/>
    </location>
</feature>
<name>A0A316FW64_9GAMM</name>
<keyword evidence="1" id="KW-0812">Transmembrane</keyword>
<feature type="transmembrane region" description="Helical" evidence="1">
    <location>
        <begin position="60"/>
        <end position="82"/>
    </location>
</feature>
<keyword evidence="1" id="KW-0472">Membrane</keyword>
<comment type="caution">
    <text evidence="3">The sequence shown here is derived from an EMBL/GenBank/DDBJ whole genome shotgun (WGS) entry which is preliminary data.</text>
</comment>
<evidence type="ECO:0000313" key="4">
    <source>
        <dbReference type="Proteomes" id="UP000245790"/>
    </source>
</evidence>
<feature type="transmembrane region" description="Helical" evidence="1">
    <location>
        <begin position="273"/>
        <end position="295"/>
    </location>
</feature>
<feature type="domain" description="Heparan-alpha-glucosaminide N-acetyltransferase catalytic" evidence="2">
    <location>
        <begin position="22"/>
        <end position="239"/>
    </location>
</feature>
<sequence length="388" mass="43302">MSSNVALTNEASSNHESLKKNRIEVVDIARGLSVIVMIMVHTLWMYGSELTQSESVIGDLLHLLGKGTAAFLVLMGFSMALSSRNTAFGLISRGVLLLAFAYALNFLKFIVPITLFQTMPESFVQAYQWQSPLNITQYVYLLLTGDILQMAAITLIIMGIFNKWLSSNSFIIVFGLLIIALSGELRGATLDINGLGYLASLFWSDNYQVYFPVFPWMACVLFGRLFGNLFVQRQHDQGYTFKMMAITGAGLIACGVGLIAINTEYHFNNFFHLGPGGALYLIGLNGVGIWLLFHLIKILPDNKITQLLCWCSVRVTSIYVLQWTLICWGMGVIGFKTLSPEQLMLMLPLMIVLTLTVHYLLEKGIQFSRQIIRNKMQADSCSDRLNAS</sequence>
<dbReference type="OrthoDB" id="2521581at2"/>
<evidence type="ECO:0000256" key="1">
    <source>
        <dbReference type="SAM" id="Phobius"/>
    </source>
</evidence>
<dbReference type="RefSeq" id="WP_109763229.1">
    <property type="nucleotide sequence ID" value="NZ_QGGU01000005.1"/>
</dbReference>
<accession>A0A316FW64</accession>
<dbReference type="Pfam" id="PF07786">
    <property type="entry name" value="HGSNAT_cat"/>
    <property type="match status" value="1"/>
</dbReference>
<feature type="transmembrane region" description="Helical" evidence="1">
    <location>
        <begin position="243"/>
        <end position="261"/>
    </location>
</feature>
<gene>
    <name evidence="3" type="ORF">C8D97_105156</name>
</gene>
<feature type="transmembrane region" description="Helical" evidence="1">
    <location>
        <begin position="170"/>
        <end position="189"/>
    </location>
</feature>
<dbReference type="Proteomes" id="UP000245790">
    <property type="component" value="Unassembled WGS sequence"/>
</dbReference>
<reference evidence="3 4" key="1">
    <citation type="submission" date="2018-05" db="EMBL/GenBank/DDBJ databases">
        <title>Genomic Encyclopedia of Type Strains, Phase IV (KMG-IV): sequencing the most valuable type-strain genomes for metagenomic binning, comparative biology and taxonomic classification.</title>
        <authorList>
            <person name="Goeker M."/>
        </authorList>
    </citation>
    <scope>NUCLEOTIDE SEQUENCE [LARGE SCALE GENOMIC DNA]</scope>
    <source>
        <strain evidence="3 4">DSM 25350</strain>
    </source>
</reference>
<feature type="transmembrane region" description="Helical" evidence="1">
    <location>
        <begin position="94"/>
        <end position="118"/>
    </location>
</feature>
<dbReference type="InterPro" id="IPR012429">
    <property type="entry name" value="HGSNAT_cat"/>
</dbReference>
<dbReference type="AlphaFoldDB" id="A0A316FW64"/>
<organism evidence="3 4">
    <name type="scientific">Pleionea mediterranea</name>
    <dbReference type="NCBI Taxonomy" id="523701"/>
    <lineage>
        <taxon>Bacteria</taxon>
        <taxon>Pseudomonadati</taxon>
        <taxon>Pseudomonadota</taxon>
        <taxon>Gammaproteobacteria</taxon>
        <taxon>Oceanospirillales</taxon>
        <taxon>Pleioneaceae</taxon>
        <taxon>Pleionea</taxon>
    </lineage>
</organism>
<feature type="transmembrane region" description="Helical" evidence="1">
    <location>
        <begin position="343"/>
        <end position="361"/>
    </location>
</feature>
<protein>
    <submittedName>
        <fullName evidence="3">Uncharacterized protein DUF1624</fullName>
    </submittedName>
</protein>
<evidence type="ECO:0000259" key="2">
    <source>
        <dbReference type="Pfam" id="PF07786"/>
    </source>
</evidence>
<keyword evidence="1" id="KW-1133">Transmembrane helix</keyword>